<evidence type="ECO:0000256" key="1">
    <source>
        <dbReference type="ARBA" id="ARBA00022691"/>
    </source>
</evidence>
<gene>
    <name evidence="6" type="ORF">J2Z70_001699</name>
</gene>
<dbReference type="InterPro" id="IPR023885">
    <property type="entry name" value="4Fe4S-binding_SPASM_dom"/>
</dbReference>
<sequence length="397" mass="46482">MQPTSRVSLDEQSFEALKRTIKNVVVPHRERKHDPGFKTVMPEIMSLKLTNRCNLRCKHCYQWNESGYHHDMDTAEQNLDMDLGMIQRLLEETDEAQSRLYLWGGEPLFHRQAKEILDLLKEHPRDTTICTNAYMIPKFEEELCAISDNLELLIPIEGFQEEHDFLRGKNSFQKVIDAVDRLLELREQGRFRGRISVHNVINDNMIGRLYELVEFFEQKGVDLVLLCFPWYISEDTSFAMDRFYDEHFQWLAELPPDQRSSWHAFKYHIKPENITRLTEDLRRINSNTWHNTRIRYQPGLDFDEIEDFVAGKPMKSRSTSKCLALSTRVDIAPNGMVSACKFFGELAIGNVNEYSLTEIWNSARYDRLRRILDEGLSPACSKCNVLYLNTYAALAQI</sequence>
<dbReference type="SFLD" id="SFLDG01067">
    <property type="entry name" value="SPASM/twitch_domain_containing"/>
    <property type="match status" value="1"/>
</dbReference>
<dbReference type="EMBL" id="JAGGLV010000004">
    <property type="protein sequence ID" value="MBP2111558.1"/>
    <property type="molecule type" value="Genomic_DNA"/>
</dbReference>
<name>A0ABS4NND7_9BACL</name>
<organism evidence="6 7">
    <name type="scientific">Paenibacillus silagei</name>
    <dbReference type="NCBI Taxonomy" id="1670801"/>
    <lineage>
        <taxon>Bacteria</taxon>
        <taxon>Bacillati</taxon>
        <taxon>Bacillota</taxon>
        <taxon>Bacilli</taxon>
        <taxon>Bacillales</taxon>
        <taxon>Paenibacillaceae</taxon>
        <taxon>Paenibacillus</taxon>
    </lineage>
</organism>
<accession>A0ABS4NND7</accession>
<evidence type="ECO:0000313" key="6">
    <source>
        <dbReference type="EMBL" id="MBP2111558.1"/>
    </source>
</evidence>
<dbReference type="Pfam" id="PF04055">
    <property type="entry name" value="Radical_SAM"/>
    <property type="match status" value="1"/>
</dbReference>
<comment type="caution">
    <text evidence="6">The sequence shown here is derived from an EMBL/GenBank/DDBJ whole genome shotgun (WGS) entry which is preliminary data.</text>
</comment>
<dbReference type="PANTHER" id="PTHR11228:SF7">
    <property type="entry name" value="PQQA PEPTIDE CYCLASE"/>
    <property type="match status" value="1"/>
</dbReference>
<dbReference type="InterPro" id="IPR058240">
    <property type="entry name" value="rSAM_sf"/>
</dbReference>
<dbReference type="InterPro" id="IPR007197">
    <property type="entry name" value="rSAM"/>
</dbReference>
<dbReference type="SFLD" id="SFLDS00029">
    <property type="entry name" value="Radical_SAM"/>
    <property type="match status" value="1"/>
</dbReference>
<keyword evidence="4" id="KW-0411">Iron-sulfur</keyword>
<evidence type="ECO:0000256" key="2">
    <source>
        <dbReference type="ARBA" id="ARBA00022723"/>
    </source>
</evidence>
<evidence type="ECO:0000259" key="5">
    <source>
        <dbReference type="PROSITE" id="PS51918"/>
    </source>
</evidence>
<dbReference type="InterPro" id="IPR013785">
    <property type="entry name" value="Aldolase_TIM"/>
</dbReference>
<reference evidence="6 7" key="1">
    <citation type="submission" date="2021-03" db="EMBL/GenBank/DDBJ databases">
        <title>Genomic Encyclopedia of Type Strains, Phase IV (KMG-IV): sequencing the most valuable type-strain genomes for metagenomic binning, comparative biology and taxonomic classification.</title>
        <authorList>
            <person name="Goeker M."/>
        </authorList>
    </citation>
    <scope>NUCLEOTIDE SEQUENCE [LARGE SCALE GENOMIC DNA]</scope>
    <source>
        <strain evidence="6 7">DSM 101953</strain>
    </source>
</reference>
<keyword evidence="7" id="KW-1185">Reference proteome</keyword>
<keyword evidence="2" id="KW-0479">Metal-binding</keyword>
<dbReference type="CDD" id="cd21109">
    <property type="entry name" value="SPASM"/>
    <property type="match status" value="1"/>
</dbReference>
<feature type="domain" description="Radical SAM core" evidence="5">
    <location>
        <begin position="39"/>
        <end position="257"/>
    </location>
</feature>
<keyword evidence="1" id="KW-0949">S-adenosyl-L-methionine</keyword>
<evidence type="ECO:0000313" key="7">
    <source>
        <dbReference type="Proteomes" id="UP000773462"/>
    </source>
</evidence>
<dbReference type="Proteomes" id="UP000773462">
    <property type="component" value="Unassembled WGS sequence"/>
</dbReference>
<dbReference type="SUPFAM" id="SSF102114">
    <property type="entry name" value="Radical SAM enzymes"/>
    <property type="match status" value="1"/>
</dbReference>
<evidence type="ECO:0000256" key="3">
    <source>
        <dbReference type="ARBA" id="ARBA00023004"/>
    </source>
</evidence>
<protein>
    <submittedName>
        <fullName evidence="6">Radical SAM protein with 4Fe4S-binding SPASM domain</fullName>
    </submittedName>
</protein>
<dbReference type="InterPro" id="IPR050377">
    <property type="entry name" value="Radical_SAM_PqqE_MftC-like"/>
</dbReference>
<keyword evidence="3" id="KW-0408">Iron</keyword>
<dbReference type="PROSITE" id="PS51918">
    <property type="entry name" value="RADICAL_SAM"/>
    <property type="match status" value="1"/>
</dbReference>
<dbReference type="NCBIfam" id="TIGR04085">
    <property type="entry name" value="rSAM_more_4Fe4S"/>
    <property type="match status" value="1"/>
</dbReference>
<dbReference type="PANTHER" id="PTHR11228">
    <property type="entry name" value="RADICAL SAM DOMAIN PROTEIN"/>
    <property type="match status" value="1"/>
</dbReference>
<dbReference type="CDD" id="cd01335">
    <property type="entry name" value="Radical_SAM"/>
    <property type="match status" value="1"/>
</dbReference>
<dbReference type="Pfam" id="PF13186">
    <property type="entry name" value="SPASM"/>
    <property type="match status" value="1"/>
</dbReference>
<evidence type="ECO:0000256" key="4">
    <source>
        <dbReference type="ARBA" id="ARBA00023014"/>
    </source>
</evidence>
<dbReference type="Gene3D" id="3.20.20.70">
    <property type="entry name" value="Aldolase class I"/>
    <property type="match status" value="2"/>
</dbReference>
<dbReference type="RefSeq" id="WP_209871442.1">
    <property type="nucleotide sequence ID" value="NZ_JAGGLV010000004.1"/>
</dbReference>
<proteinExistence type="predicted"/>